<dbReference type="RefSeq" id="WP_017511118.1">
    <property type="nucleotide sequence ID" value="NZ_CP033968.1"/>
</dbReference>
<dbReference type="Proteomes" id="UP000270411">
    <property type="component" value="Plasmid unnamed1"/>
</dbReference>
<reference evidence="2" key="1">
    <citation type="submission" date="2018-11" db="EMBL/GenBank/DDBJ databases">
        <title>FDA dAtabase for Regulatory Grade micrObial Sequences (FDA-ARGOS): Supporting development and validation of Infectious Disease Dx tests.</title>
        <authorList>
            <person name="Goldberg B."/>
            <person name="Campos J."/>
            <person name="Tallon L."/>
            <person name="Sadzewicz L."/>
            <person name="Zhao X."/>
            <person name="Vavikolanu K."/>
            <person name="Mehta A."/>
            <person name="Aluvathingal J."/>
            <person name="Nadendla S."/>
            <person name="Geyer C."/>
            <person name="Nandy P."/>
            <person name="Yan Y."/>
            <person name="Sichtig H."/>
        </authorList>
    </citation>
    <scope>NUCLEOTIDE SEQUENCE [LARGE SCALE GENOMIC DNA]</scope>
    <source>
        <strain evidence="2">FDAARGOS_614</strain>
        <plasmid evidence="2">unnamed1</plasmid>
    </source>
</reference>
<protein>
    <submittedName>
        <fullName evidence="1">Uncharacterized protein</fullName>
    </submittedName>
</protein>
<geneLocation type="plasmid" evidence="1">
    <name>unnamed1</name>
</geneLocation>
<dbReference type="KEGG" id="cpau:EHF44_00605"/>
<dbReference type="AlphaFoldDB" id="A0A3G8GVK6"/>
<keyword evidence="1" id="KW-0614">Plasmid</keyword>
<sequence length="134" mass="14256">MKNKVRALTEQQAKEVWAILVRCCGARDVVTTAAIFARLMSGCTVPIRWTFDSANGSAVFCAPEMRVIPRVSIPTGTWVAMLLRANEELSFIVPAGAEIDCRSLAELASCDRTQAAASLDAQGAGAQATARVAI</sequence>
<dbReference type="GeneID" id="60824689"/>
<name>A0A3G8GVK6_9BURK</name>
<accession>A0A3G8GVK6</accession>
<organism evidence="1 2">
    <name type="scientific">Cupriavidus pauculus</name>
    <dbReference type="NCBI Taxonomy" id="82633"/>
    <lineage>
        <taxon>Bacteria</taxon>
        <taxon>Pseudomonadati</taxon>
        <taxon>Pseudomonadota</taxon>
        <taxon>Betaproteobacteria</taxon>
        <taxon>Burkholderiales</taxon>
        <taxon>Burkholderiaceae</taxon>
        <taxon>Cupriavidus</taxon>
    </lineage>
</organism>
<proteinExistence type="predicted"/>
<dbReference type="EMBL" id="CP033968">
    <property type="protein sequence ID" value="AZG12020.1"/>
    <property type="molecule type" value="Genomic_DNA"/>
</dbReference>
<evidence type="ECO:0000313" key="2">
    <source>
        <dbReference type="Proteomes" id="UP000270411"/>
    </source>
</evidence>
<evidence type="ECO:0000313" key="1">
    <source>
        <dbReference type="EMBL" id="AZG12020.1"/>
    </source>
</evidence>
<gene>
    <name evidence="1" type="ORF">EHF44_00605</name>
</gene>
<dbReference type="OrthoDB" id="8965098at2"/>